<keyword evidence="2" id="KW-1185">Reference proteome</keyword>
<sequence length="121" mass="12738">MMSSSPSELVPAQTLNPHKPTAAAADNDDLAAGRRGRKRRSSDRRAKVGRRVRIPAMAAARVFQLTRDLGHRNDSETIEWLLRQAEPSIIAATGTGVTPQEALPAAIPVGGHGAPLGLGAC</sequence>
<proteinExistence type="predicted"/>
<reference evidence="1" key="1">
    <citation type="submission" date="2025-09" db="UniProtKB">
        <authorList>
            <consortium name="EnsemblPlants"/>
        </authorList>
    </citation>
    <scope>IDENTIFICATION</scope>
</reference>
<protein>
    <submittedName>
        <fullName evidence="1">Uncharacterized protein</fullName>
    </submittedName>
</protein>
<dbReference type="EnsemblPlants" id="AVESA.00010b.r2.UnG1442780.1">
    <property type="protein sequence ID" value="AVESA.00010b.r2.UnG1442780.1.CDS.1"/>
    <property type="gene ID" value="AVESA.00010b.r2.UnG1442780"/>
</dbReference>
<name>A0ACD6ATV4_AVESA</name>
<evidence type="ECO:0000313" key="2">
    <source>
        <dbReference type="Proteomes" id="UP001732700"/>
    </source>
</evidence>
<accession>A0ACD6ATV4</accession>
<dbReference type="Proteomes" id="UP001732700">
    <property type="component" value="Unassembled WGS sequence"/>
</dbReference>
<evidence type="ECO:0000313" key="1">
    <source>
        <dbReference type="EnsemblPlants" id="AVESA.00010b.r2.UnG1442780.1.CDS.1"/>
    </source>
</evidence>
<organism evidence="1 2">
    <name type="scientific">Avena sativa</name>
    <name type="common">Oat</name>
    <dbReference type="NCBI Taxonomy" id="4498"/>
    <lineage>
        <taxon>Eukaryota</taxon>
        <taxon>Viridiplantae</taxon>
        <taxon>Streptophyta</taxon>
        <taxon>Embryophyta</taxon>
        <taxon>Tracheophyta</taxon>
        <taxon>Spermatophyta</taxon>
        <taxon>Magnoliopsida</taxon>
        <taxon>Liliopsida</taxon>
        <taxon>Poales</taxon>
        <taxon>Poaceae</taxon>
        <taxon>BOP clade</taxon>
        <taxon>Pooideae</taxon>
        <taxon>Poodae</taxon>
        <taxon>Poeae</taxon>
        <taxon>Poeae Chloroplast Group 1 (Aveneae type)</taxon>
        <taxon>Aveninae</taxon>
        <taxon>Avena</taxon>
    </lineage>
</organism>